<reference evidence="3" key="1">
    <citation type="journal article" date="2020" name="Stud. Mycol.">
        <title>101 Dothideomycetes genomes: a test case for predicting lifestyles and emergence of pathogens.</title>
        <authorList>
            <person name="Haridas S."/>
            <person name="Albert R."/>
            <person name="Binder M."/>
            <person name="Bloem J."/>
            <person name="Labutti K."/>
            <person name="Salamov A."/>
            <person name="Andreopoulos B."/>
            <person name="Baker S."/>
            <person name="Barry K."/>
            <person name="Bills G."/>
            <person name="Bluhm B."/>
            <person name="Cannon C."/>
            <person name="Castanera R."/>
            <person name="Culley D."/>
            <person name="Daum C."/>
            <person name="Ezra D."/>
            <person name="Gonzalez J."/>
            <person name="Henrissat B."/>
            <person name="Kuo A."/>
            <person name="Liang C."/>
            <person name="Lipzen A."/>
            <person name="Lutzoni F."/>
            <person name="Magnuson J."/>
            <person name="Mondo S."/>
            <person name="Nolan M."/>
            <person name="Ohm R."/>
            <person name="Pangilinan J."/>
            <person name="Park H.-J."/>
            <person name="Ramirez L."/>
            <person name="Alfaro M."/>
            <person name="Sun H."/>
            <person name="Tritt A."/>
            <person name="Yoshinaga Y."/>
            <person name="Zwiers L.-H."/>
            <person name="Turgeon B."/>
            <person name="Goodwin S."/>
            <person name="Spatafora J."/>
            <person name="Crous P."/>
            <person name="Grigoriev I."/>
        </authorList>
    </citation>
    <scope>NUCLEOTIDE SEQUENCE</scope>
    <source>
        <strain evidence="3">CBS 116435</strain>
    </source>
</reference>
<dbReference type="OrthoDB" id="445556at2759"/>
<evidence type="ECO:0000256" key="1">
    <source>
        <dbReference type="SAM" id="MobiDB-lite"/>
    </source>
</evidence>
<dbReference type="Proteomes" id="UP000799441">
    <property type="component" value="Unassembled WGS sequence"/>
</dbReference>
<name>A0A9P4QEL7_9PEZI</name>
<feature type="compositionally biased region" description="Polar residues" evidence="1">
    <location>
        <begin position="202"/>
        <end position="212"/>
    </location>
</feature>
<dbReference type="InterPro" id="IPR001623">
    <property type="entry name" value="DnaJ_domain"/>
</dbReference>
<feature type="region of interest" description="Disordered" evidence="1">
    <location>
        <begin position="201"/>
        <end position="242"/>
    </location>
</feature>
<feature type="compositionally biased region" description="Basic and acidic residues" evidence="1">
    <location>
        <begin position="225"/>
        <end position="242"/>
    </location>
</feature>
<dbReference type="PROSITE" id="PS50076">
    <property type="entry name" value="DNAJ_2"/>
    <property type="match status" value="1"/>
</dbReference>
<evidence type="ECO:0000259" key="2">
    <source>
        <dbReference type="PROSITE" id="PS50076"/>
    </source>
</evidence>
<sequence>MPQLPPIDTLHQWLTENQAALKVQKQRLQELMAADSSTLTEADERQIGASMATTVRECNEHLVVLERIGNPSPEERELMAGLNKLVNSGDELQYAVAMFRDHLREKRKGAVKASKPLFSEEMRKAAWAAKLAASAPVPVYAPVAPVIAAVGTHLMPRATTPVPITSVEATPAQAVPGATVVVAGPQGSVNAPAATAPAAVVHSTSQPSTARSLESETEALTLDGRQPDDHDEAGKPLGEDQRDPLGLYALLSVAPDASMAAVALHPDRSSDPAANSKFADFNKIMGCLADEKKRAEYDATGKVEELKDLGKRMKVLTANAAW</sequence>
<dbReference type="SUPFAM" id="SSF46565">
    <property type="entry name" value="Chaperone J-domain"/>
    <property type="match status" value="1"/>
</dbReference>
<proteinExistence type="predicted"/>
<evidence type="ECO:0000313" key="4">
    <source>
        <dbReference type="Proteomes" id="UP000799441"/>
    </source>
</evidence>
<keyword evidence="4" id="KW-1185">Reference proteome</keyword>
<organism evidence="3 4">
    <name type="scientific">Polychaeton citri CBS 116435</name>
    <dbReference type="NCBI Taxonomy" id="1314669"/>
    <lineage>
        <taxon>Eukaryota</taxon>
        <taxon>Fungi</taxon>
        <taxon>Dikarya</taxon>
        <taxon>Ascomycota</taxon>
        <taxon>Pezizomycotina</taxon>
        <taxon>Dothideomycetes</taxon>
        <taxon>Dothideomycetidae</taxon>
        <taxon>Capnodiales</taxon>
        <taxon>Capnodiaceae</taxon>
        <taxon>Polychaeton</taxon>
    </lineage>
</organism>
<dbReference type="AlphaFoldDB" id="A0A9P4QEL7"/>
<comment type="caution">
    <text evidence="3">The sequence shown here is derived from an EMBL/GenBank/DDBJ whole genome shotgun (WGS) entry which is preliminary data.</text>
</comment>
<protein>
    <recommendedName>
        <fullName evidence="2">J domain-containing protein</fullName>
    </recommendedName>
</protein>
<dbReference type="EMBL" id="MU003776">
    <property type="protein sequence ID" value="KAF2723476.1"/>
    <property type="molecule type" value="Genomic_DNA"/>
</dbReference>
<gene>
    <name evidence="3" type="ORF">K431DRAFT_301728</name>
</gene>
<accession>A0A9P4QEL7</accession>
<dbReference type="Pfam" id="PF00226">
    <property type="entry name" value="DnaJ"/>
    <property type="match status" value="1"/>
</dbReference>
<dbReference type="Gene3D" id="1.10.287.110">
    <property type="entry name" value="DnaJ domain"/>
    <property type="match status" value="1"/>
</dbReference>
<feature type="domain" description="J" evidence="2">
    <location>
        <begin position="228"/>
        <end position="301"/>
    </location>
</feature>
<evidence type="ECO:0000313" key="3">
    <source>
        <dbReference type="EMBL" id="KAF2723476.1"/>
    </source>
</evidence>
<dbReference type="InterPro" id="IPR036869">
    <property type="entry name" value="J_dom_sf"/>
</dbReference>